<sequence length="143" mass="15607">MSPGSLPSGLISLPQELYDEIYNLTFTAEPSVRDLGAVRRQKGNKSSSTCVYYRAHPATPFLGSDSRSLLQVGRRSRAKSAASYYGGENNIFLTRNHAAASSGGWQGAAVGSWVAIARRLKRLGFDTGEEWDRRKKGSSPVMH</sequence>
<reference evidence="1 2" key="1">
    <citation type="submission" date="2015-07" db="EMBL/GenBank/DDBJ databases">
        <title>Comparative genomics of the Sigatoka disease complex on banana suggests a link between parallel evolutionary changes in Pseudocercospora fijiensis and Pseudocercospora eumusae and increased virulence on the banana host.</title>
        <authorList>
            <person name="Chang T.-C."/>
            <person name="Salvucci A."/>
            <person name="Crous P.W."/>
            <person name="Stergiopoulos I."/>
        </authorList>
    </citation>
    <scope>NUCLEOTIDE SEQUENCE [LARGE SCALE GENOMIC DNA]</scope>
    <source>
        <strain evidence="1 2">CBS 116634</strain>
    </source>
</reference>
<proteinExistence type="predicted"/>
<name>A0A139IP74_9PEZI</name>
<dbReference type="AlphaFoldDB" id="A0A139IP74"/>
<accession>A0A139IP74</accession>
<keyword evidence="2" id="KW-1185">Reference proteome</keyword>
<evidence type="ECO:0000313" key="1">
    <source>
        <dbReference type="EMBL" id="KXT16563.1"/>
    </source>
</evidence>
<dbReference type="Proteomes" id="UP000073492">
    <property type="component" value="Unassembled WGS sequence"/>
</dbReference>
<dbReference type="EMBL" id="LFZO01000034">
    <property type="protein sequence ID" value="KXT16563.1"/>
    <property type="molecule type" value="Genomic_DNA"/>
</dbReference>
<comment type="caution">
    <text evidence="1">The sequence shown here is derived from an EMBL/GenBank/DDBJ whole genome shotgun (WGS) entry which is preliminary data.</text>
</comment>
<evidence type="ECO:0000313" key="2">
    <source>
        <dbReference type="Proteomes" id="UP000073492"/>
    </source>
</evidence>
<gene>
    <name evidence="1" type="ORF">AC579_6280</name>
</gene>
<protein>
    <submittedName>
        <fullName evidence="1">Uncharacterized protein</fullName>
    </submittedName>
</protein>
<dbReference type="OrthoDB" id="3650650at2759"/>
<organism evidence="1 2">
    <name type="scientific">Pseudocercospora musae</name>
    <dbReference type="NCBI Taxonomy" id="113226"/>
    <lineage>
        <taxon>Eukaryota</taxon>
        <taxon>Fungi</taxon>
        <taxon>Dikarya</taxon>
        <taxon>Ascomycota</taxon>
        <taxon>Pezizomycotina</taxon>
        <taxon>Dothideomycetes</taxon>
        <taxon>Dothideomycetidae</taxon>
        <taxon>Mycosphaerellales</taxon>
        <taxon>Mycosphaerellaceae</taxon>
        <taxon>Pseudocercospora</taxon>
    </lineage>
</organism>